<proteinExistence type="inferred from homology"/>
<dbReference type="SUPFAM" id="SSF103473">
    <property type="entry name" value="MFS general substrate transporter"/>
    <property type="match status" value="1"/>
</dbReference>
<dbReference type="Proteomes" id="UP000290288">
    <property type="component" value="Unassembled WGS sequence"/>
</dbReference>
<comment type="caution">
    <text evidence="10">The sequence shown here is derived from an EMBL/GenBank/DDBJ whole genome shotgun (WGS) entry which is preliminary data.</text>
</comment>
<dbReference type="InterPro" id="IPR045263">
    <property type="entry name" value="GLUT"/>
</dbReference>
<organism evidence="10 11">
    <name type="scientific">Candolleomyces aberdarensis</name>
    <dbReference type="NCBI Taxonomy" id="2316362"/>
    <lineage>
        <taxon>Eukaryota</taxon>
        <taxon>Fungi</taxon>
        <taxon>Dikarya</taxon>
        <taxon>Basidiomycota</taxon>
        <taxon>Agaricomycotina</taxon>
        <taxon>Agaricomycetes</taxon>
        <taxon>Agaricomycetidae</taxon>
        <taxon>Agaricales</taxon>
        <taxon>Agaricineae</taxon>
        <taxon>Psathyrellaceae</taxon>
        <taxon>Candolleomyces</taxon>
    </lineage>
</organism>
<name>A0A4Q2DYE6_9AGAR</name>
<keyword evidence="3" id="KW-0813">Transport</keyword>
<dbReference type="Pfam" id="PF00083">
    <property type="entry name" value="Sugar_tr"/>
    <property type="match status" value="1"/>
</dbReference>
<dbReference type="PROSITE" id="PS50850">
    <property type="entry name" value="MFS"/>
    <property type="match status" value="1"/>
</dbReference>
<feature type="transmembrane region" description="Helical" evidence="8">
    <location>
        <begin position="301"/>
        <end position="324"/>
    </location>
</feature>
<dbReference type="Gene3D" id="1.20.1250.20">
    <property type="entry name" value="MFS general substrate transporter like domains"/>
    <property type="match status" value="1"/>
</dbReference>
<feature type="transmembrane region" description="Helical" evidence="8">
    <location>
        <begin position="122"/>
        <end position="143"/>
    </location>
</feature>
<feature type="transmembrane region" description="Helical" evidence="8">
    <location>
        <begin position="181"/>
        <end position="207"/>
    </location>
</feature>
<dbReference type="InterPro" id="IPR003663">
    <property type="entry name" value="Sugar/inositol_transpt"/>
</dbReference>
<dbReference type="EMBL" id="SDEE01000012">
    <property type="protein sequence ID" value="RXW24921.1"/>
    <property type="molecule type" value="Genomic_DNA"/>
</dbReference>
<dbReference type="PANTHER" id="PTHR23503">
    <property type="entry name" value="SOLUTE CARRIER FAMILY 2"/>
    <property type="match status" value="1"/>
</dbReference>
<keyword evidence="6 8" id="KW-0472">Membrane</keyword>
<evidence type="ECO:0000256" key="3">
    <source>
        <dbReference type="ARBA" id="ARBA00022448"/>
    </source>
</evidence>
<dbReference type="InterPro" id="IPR020846">
    <property type="entry name" value="MFS_dom"/>
</dbReference>
<feature type="transmembrane region" description="Helical" evidence="8">
    <location>
        <begin position="96"/>
        <end position="116"/>
    </location>
</feature>
<dbReference type="STRING" id="2316362.A0A4Q2DYE6"/>
<comment type="similarity">
    <text evidence="2">Belongs to the major facilitator superfamily. Sugar transporter (TC 2.A.1.1) family.</text>
</comment>
<dbReference type="AlphaFoldDB" id="A0A4Q2DYE6"/>
<dbReference type="PRINTS" id="PR00171">
    <property type="entry name" value="SUGRTRNSPORT"/>
</dbReference>
<dbReference type="PROSITE" id="PS00217">
    <property type="entry name" value="SUGAR_TRANSPORT_2"/>
    <property type="match status" value="1"/>
</dbReference>
<feature type="domain" description="Major facilitator superfamily (MFS) profile" evidence="9">
    <location>
        <begin position="15"/>
        <end position="387"/>
    </location>
</feature>
<evidence type="ECO:0000256" key="2">
    <source>
        <dbReference type="ARBA" id="ARBA00010992"/>
    </source>
</evidence>
<protein>
    <recommendedName>
        <fullName evidence="9">Major facilitator superfamily (MFS) profile domain-containing protein</fullName>
    </recommendedName>
</protein>
<gene>
    <name evidence="10" type="ORF">EST38_g932</name>
</gene>
<evidence type="ECO:0000256" key="8">
    <source>
        <dbReference type="SAM" id="Phobius"/>
    </source>
</evidence>
<dbReference type="PROSITE" id="PS00216">
    <property type="entry name" value="SUGAR_TRANSPORT_1"/>
    <property type="match status" value="1"/>
</dbReference>
<dbReference type="GO" id="GO:0015149">
    <property type="term" value="F:hexose transmembrane transporter activity"/>
    <property type="evidence" value="ECO:0007669"/>
    <property type="project" value="TreeGrafter"/>
</dbReference>
<dbReference type="InterPro" id="IPR005829">
    <property type="entry name" value="Sugar_transporter_CS"/>
</dbReference>
<feature type="transmembrane region" description="Helical" evidence="8">
    <location>
        <begin position="61"/>
        <end position="84"/>
    </location>
</feature>
<keyword evidence="4 8" id="KW-0812">Transmembrane</keyword>
<evidence type="ECO:0000313" key="10">
    <source>
        <dbReference type="EMBL" id="RXW24921.1"/>
    </source>
</evidence>
<dbReference type="InterPro" id="IPR036259">
    <property type="entry name" value="MFS_trans_sf"/>
</dbReference>
<evidence type="ECO:0000256" key="5">
    <source>
        <dbReference type="ARBA" id="ARBA00022989"/>
    </source>
</evidence>
<dbReference type="PANTHER" id="PTHR23503:SF8">
    <property type="entry name" value="FACILITATED GLUCOSE TRANSPORTER PROTEIN 1"/>
    <property type="match status" value="1"/>
</dbReference>
<comment type="subcellular location">
    <subcellularLocation>
        <location evidence="1">Membrane</location>
        <topology evidence="1">Multi-pass membrane protein</topology>
    </subcellularLocation>
</comment>
<dbReference type="InterPro" id="IPR005828">
    <property type="entry name" value="MFS_sugar_transport-like"/>
</dbReference>
<dbReference type="OrthoDB" id="4540492at2759"/>
<feature type="transmembrane region" description="Helical" evidence="8">
    <location>
        <begin position="7"/>
        <end position="26"/>
    </location>
</feature>
<evidence type="ECO:0000256" key="7">
    <source>
        <dbReference type="ARBA" id="ARBA00049119"/>
    </source>
</evidence>
<dbReference type="GO" id="GO:0016020">
    <property type="term" value="C:membrane"/>
    <property type="evidence" value="ECO:0007669"/>
    <property type="project" value="UniProtKB-SubCell"/>
</dbReference>
<feature type="transmembrane region" description="Helical" evidence="8">
    <location>
        <begin position="150"/>
        <end position="169"/>
    </location>
</feature>
<accession>A0A4Q2DYE6</accession>
<evidence type="ECO:0000256" key="4">
    <source>
        <dbReference type="ARBA" id="ARBA00022692"/>
    </source>
</evidence>
<feature type="transmembrane region" description="Helical" evidence="8">
    <location>
        <begin position="355"/>
        <end position="372"/>
    </location>
</feature>
<feature type="transmembrane region" description="Helical" evidence="8">
    <location>
        <begin position="268"/>
        <end position="289"/>
    </location>
</feature>
<evidence type="ECO:0000259" key="9">
    <source>
        <dbReference type="PROSITE" id="PS50850"/>
    </source>
</evidence>
<keyword evidence="11" id="KW-1185">Reference proteome</keyword>
<evidence type="ECO:0000256" key="1">
    <source>
        <dbReference type="ARBA" id="ARBA00004141"/>
    </source>
</evidence>
<comment type="catalytic activity">
    <reaction evidence="7">
        <text>myo-inositol(out) + H(+)(out) = myo-inositol(in) + H(+)(in)</text>
        <dbReference type="Rhea" id="RHEA:60364"/>
        <dbReference type="ChEBI" id="CHEBI:15378"/>
        <dbReference type="ChEBI" id="CHEBI:17268"/>
    </reaction>
</comment>
<keyword evidence="5 8" id="KW-1133">Transmembrane helix</keyword>
<sequence>MQPDSTSFTLYGWLVCLWIVLTPFQYGYHISALNQIQAALTCNDEPPAFESIPTCIQMSDVTFSLVTSVFTIGGLAGSGIANLITDARGRKGALRVCAILMTLGAALMGVSGSVLFLMIGRFLLGAGSGIGICVGPIFIAEIAPARIRGALGILTQVGVVLGIMTTQIIGMQFATRSQWRYVLFVSAALGVAQFLLSSVITESPVWLAARGRLEEKKAVVQRIWGIKEPASAIEPLLEEGLEPERSEASSENVTIPQLFGPREYKKPLAIVCFAMLAQQISGVNAVLYYSNEILSKSLPGLGPYLSLGITVVNVIMTFPAIILVERMGRKPLLTLSAVGSISSLFLLGYGLNSGSVTLSSITIVSFIIWIRTTSVRDDFRSLATKGK</sequence>
<reference evidence="10 11" key="1">
    <citation type="submission" date="2019-01" db="EMBL/GenBank/DDBJ databases">
        <title>Draft genome sequence of Psathyrella aberdarensis IHI B618.</title>
        <authorList>
            <person name="Buettner E."/>
            <person name="Kellner H."/>
        </authorList>
    </citation>
    <scope>NUCLEOTIDE SEQUENCE [LARGE SCALE GENOMIC DNA]</scope>
    <source>
        <strain evidence="10 11">IHI B618</strain>
    </source>
</reference>
<evidence type="ECO:0000256" key="6">
    <source>
        <dbReference type="ARBA" id="ARBA00023136"/>
    </source>
</evidence>
<feature type="transmembrane region" description="Helical" evidence="8">
    <location>
        <begin position="331"/>
        <end position="349"/>
    </location>
</feature>
<evidence type="ECO:0000313" key="11">
    <source>
        <dbReference type="Proteomes" id="UP000290288"/>
    </source>
</evidence>